<accession>A0A7T1B0R5</accession>
<dbReference type="Pfam" id="PF00106">
    <property type="entry name" value="adh_short"/>
    <property type="match status" value="1"/>
</dbReference>
<dbReference type="Gene3D" id="3.40.50.720">
    <property type="entry name" value="NAD(P)-binding Rossmann-like Domain"/>
    <property type="match status" value="1"/>
</dbReference>
<dbReference type="PIRSF" id="PIRSF000126">
    <property type="entry name" value="11-beta-HSD1"/>
    <property type="match status" value="1"/>
</dbReference>
<dbReference type="InterPro" id="IPR002347">
    <property type="entry name" value="SDR_fam"/>
</dbReference>
<dbReference type="PRINTS" id="PR00080">
    <property type="entry name" value="SDRFAMILY"/>
</dbReference>
<dbReference type="PRINTS" id="PR00081">
    <property type="entry name" value="GDHRDH"/>
</dbReference>
<dbReference type="CDD" id="cd05233">
    <property type="entry name" value="SDR_c"/>
    <property type="match status" value="1"/>
</dbReference>
<protein>
    <submittedName>
        <fullName evidence="4">SDR family oxidoreductase</fullName>
    </submittedName>
</protein>
<proteinExistence type="inferred from homology"/>
<dbReference type="EMBL" id="CP064056">
    <property type="protein sequence ID" value="QPM75633.1"/>
    <property type="molecule type" value="Genomic_DNA"/>
</dbReference>
<organism evidence="4 5">
    <name type="scientific">Staphylococcus lloydii</name>
    <dbReference type="NCBI Taxonomy" id="2781774"/>
    <lineage>
        <taxon>Bacteria</taxon>
        <taxon>Bacillati</taxon>
        <taxon>Bacillota</taxon>
        <taxon>Bacilli</taxon>
        <taxon>Bacillales</taxon>
        <taxon>Staphylococcaceae</taxon>
        <taxon>Staphylococcus</taxon>
    </lineage>
</organism>
<evidence type="ECO:0000313" key="4">
    <source>
        <dbReference type="EMBL" id="QPM75633.1"/>
    </source>
</evidence>
<evidence type="ECO:0000256" key="2">
    <source>
        <dbReference type="ARBA" id="ARBA00023002"/>
    </source>
</evidence>
<dbReference type="FunFam" id="3.40.50.720:FF:000047">
    <property type="entry name" value="NADP-dependent L-serine/L-allo-threonine dehydrogenase"/>
    <property type="match status" value="1"/>
</dbReference>
<reference evidence="4 5" key="1">
    <citation type="submission" date="2020-10" db="EMBL/GenBank/DDBJ databases">
        <title>Closed genome sequences of Staphylococcus lloydii sp. nov. and Staphylococcus durrellii sp. nov. Isolated from Captive Fruit Bats (Pteropus livingstonii).</title>
        <authorList>
            <person name="Fountain K."/>
        </authorList>
    </citation>
    <scope>NUCLEOTIDE SEQUENCE [LARGE SCALE GENOMIC DNA]</scope>
    <source>
        <strain evidence="4 5">23_2_7_LY</strain>
    </source>
</reference>
<dbReference type="GO" id="GO:0016616">
    <property type="term" value="F:oxidoreductase activity, acting on the CH-OH group of donors, NAD or NADP as acceptor"/>
    <property type="evidence" value="ECO:0007669"/>
    <property type="project" value="UniProtKB-ARBA"/>
</dbReference>
<evidence type="ECO:0000313" key="5">
    <source>
        <dbReference type="Proteomes" id="UP000594455"/>
    </source>
</evidence>
<keyword evidence="2" id="KW-0560">Oxidoreductase</keyword>
<dbReference type="AlphaFoldDB" id="A0A7T1B0R5"/>
<name>A0A7T1B0R5_9STAP</name>
<dbReference type="SUPFAM" id="SSF51735">
    <property type="entry name" value="NAD(P)-binding Rossmann-fold domains"/>
    <property type="match status" value="1"/>
</dbReference>
<dbReference type="RefSeq" id="WP_195719257.1">
    <property type="nucleotide sequence ID" value="NZ_CP064056.1"/>
</dbReference>
<dbReference type="Proteomes" id="UP000594455">
    <property type="component" value="Chromosome"/>
</dbReference>
<comment type="similarity">
    <text evidence="1 3">Belongs to the short-chain dehydrogenases/reductases (SDR) family.</text>
</comment>
<gene>
    <name evidence="4" type="ORF">ISP08_02550</name>
</gene>
<dbReference type="InterPro" id="IPR036291">
    <property type="entry name" value="NAD(P)-bd_dom_sf"/>
</dbReference>
<keyword evidence="5" id="KW-1185">Reference proteome</keyword>
<sequence length="234" mass="25176">MMNLNGKVAVITGASSGIGAGIAQAFAQQHMNVVLGGRNEQRLKEVASNIQEETQVQVSTFVVDVTKNEEVNHLVEFAQKQFGKIDVLVNSAGQMLSSTVTDGDVEAWDTMLDVNVKGMLYGINAVLPKFLEQSSGHIINIASISGFEVTKQSTLYSMTKTAVHTLTQGLEKELAKTGVRATSISPGMVETSMTESTDWGGRKKLEPKDIAEAAIYALQQPAHVNVNEVTVRPV</sequence>
<dbReference type="KEGG" id="sllo:ISP08_02550"/>
<evidence type="ECO:0000256" key="3">
    <source>
        <dbReference type="RuleBase" id="RU000363"/>
    </source>
</evidence>
<evidence type="ECO:0000256" key="1">
    <source>
        <dbReference type="ARBA" id="ARBA00006484"/>
    </source>
</evidence>
<dbReference type="PANTHER" id="PTHR43115:SF4">
    <property type="entry name" value="DEHYDROGENASE_REDUCTASE SDR FAMILY MEMBER 11"/>
    <property type="match status" value="1"/>
</dbReference>
<dbReference type="PANTHER" id="PTHR43115">
    <property type="entry name" value="DEHYDROGENASE/REDUCTASE SDR FAMILY MEMBER 11"/>
    <property type="match status" value="1"/>
</dbReference>